<reference evidence="2 3" key="1">
    <citation type="journal article" date="2024" name="BMC Genomics">
        <title>De novo assembly and annotation of Popillia japonica's genome with initial clues to its potential as an invasive pest.</title>
        <authorList>
            <person name="Cucini C."/>
            <person name="Boschi S."/>
            <person name="Funari R."/>
            <person name="Cardaioli E."/>
            <person name="Iannotti N."/>
            <person name="Marturano G."/>
            <person name="Paoli F."/>
            <person name="Bruttini M."/>
            <person name="Carapelli A."/>
            <person name="Frati F."/>
            <person name="Nardi F."/>
        </authorList>
    </citation>
    <scope>NUCLEOTIDE SEQUENCE [LARGE SCALE GENOMIC DNA]</scope>
    <source>
        <strain evidence="2">DMR45628</strain>
    </source>
</reference>
<protein>
    <submittedName>
        <fullName evidence="2">Uncharacterized protein</fullName>
    </submittedName>
</protein>
<evidence type="ECO:0000313" key="2">
    <source>
        <dbReference type="EMBL" id="KAK9685250.1"/>
    </source>
</evidence>
<name>A0AAW1I8L0_POPJA</name>
<dbReference type="AlphaFoldDB" id="A0AAW1I8L0"/>
<sequence>MGQHGSSPEYSRKAGLKSTTSTRPEREAKLQTGGDCGNTGWKFRGLPPAAGSPSEHRRGGRTNPQEQKETPGRPWRCRSLAHEPEGSAPAP</sequence>
<dbReference type="Proteomes" id="UP001458880">
    <property type="component" value="Unassembled WGS sequence"/>
</dbReference>
<keyword evidence="3" id="KW-1185">Reference proteome</keyword>
<proteinExistence type="predicted"/>
<feature type="region of interest" description="Disordered" evidence="1">
    <location>
        <begin position="1"/>
        <end position="91"/>
    </location>
</feature>
<comment type="caution">
    <text evidence="2">The sequence shown here is derived from an EMBL/GenBank/DDBJ whole genome shotgun (WGS) entry which is preliminary data.</text>
</comment>
<gene>
    <name evidence="2" type="ORF">QE152_g38186</name>
</gene>
<evidence type="ECO:0000313" key="3">
    <source>
        <dbReference type="Proteomes" id="UP001458880"/>
    </source>
</evidence>
<accession>A0AAW1I8L0</accession>
<evidence type="ECO:0000256" key="1">
    <source>
        <dbReference type="SAM" id="MobiDB-lite"/>
    </source>
</evidence>
<organism evidence="2 3">
    <name type="scientific">Popillia japonica</name>
    <name type="common">Japanese beetle</name>
    <dbReference type="NCBI Taxonomy" id="7064"/>
    <lineage>
        <taxon>Eukaryota</taxon>
        <taxon>Metazoa</taxon>
        <taxon>Ecdysozoa</taxon>
        <taxon>Arthropoda</taxon>
        <taxon>Hexapoda</taxon>
        <taxon>Insecta</taxon>
        <taxon>Pterygota</taxon>
        <taxon>Neoptera</taxon>
        <taxon>Endopterygota</taxon>
        <taxon>Coleoptera</taxon>
        <taxon>Polyphaga</taxon>
        <taxon>Scarabaeiformia</taxon>
        <taxon>Scarabaeidae</taxon>
        <taxon>Rutelinae</taxon>
        <taxon>Popillia</taxon>
    </lineage>
</organism>
<dbReference type="EMBL" id="JASPKY010000792">
    <property type="protein sequence ID" value="KAK9685250.1"/>
    <property type="molecule type" value="Genomic_DNA"/>
</dbReference>